<dbReference type="SMART" id="SM00421">
    <property type="entry name" value="HTH_LUXR"/>
    <property type="match status" value="1"/>
</dbReference>
<dbReference type="InterPro" id="IPR000792">
    <property type="entry name" value="Tscrpt_reg_LuxR_C"/>
</dbReference>
<dbReference type="EMBL" id="LLZH01000121">
    <property type="protein sequence ID" value="KUL34528.1"/>
    <property type="molecule type" value="Genomic_DNA"/>
</dbReference>
<dbReference type="CDD" id="cd06170">
    <property type="entry name" value="LuxR_C_like"/>
    <property type="match status" value="1"/>
</dbReference>
<evidence type="ECO:0000313" key="2">
    <source>
        <dbReference type="EMBL" id="KUL34528.1"/>
    </source>
</evidence>
<dbReference type="InterPro" id="IPR016032">
    <property type="entry name" value="Sig_transdc_resp-reg_C-effctor"/>
</dbReference>
<protein>
    <submittedName>
        <fullName evidence="2">Erythropoiesis-stimulating protein</fullName>
    </submittedName>
</protein>
<dbReference type="AlphaFoldDB" id="A0A0X3UPM1"/>
<reference evidence="2 3" key="1">
    <citation type="submission" date="2015-10" db="EMBL/GenBank/DDBJ databases">
        <authorList>
            <person name="Gilbert D.G."/>
        </authorList>
    </citation>
    <scope>NUCLEOTIDE SEQUENCE [LARGE SCALE GENOMIC DNA]</scope>
    <source>
        <strain evidence="2 3">NRRL B-16712</strain>
    </source>
</reference>
<dbReference type="PANTHER" id="PTHR34293:SF1">
    <property type="entry name" value="HTH-TYPE TRANSCRIPTIONAL REGULATOR TRMBL2"/>
    <property type="match status" value="1"/>
</dbReference>
<evidence type="ECO:0000259" key="1">
    <source>
        <dbReference type="PROSITE" id="PS50043"/>
    </source>
</evidence>
<dbReference type="PANTHER" id="PTHR34293">
    <property type="entry name" value="HTH-TYPE TRANSCRIPTIONAL REGULATOR TRMBL2"/>
    <property type="match status" value="1"/>
</dbReference>
<dbReference type="PROSITE" id="PS50043">
    <property type="entry name" value="HTH_LUXR_2"/>
    <property type="match status" value="1"/>
</dbReference>
<proteinExistence type="predicted"/>
<dbReference type="OrthoDB" id="4266042at2"/>
<gene>
    <name evidence="2" type="ORF">ADL15_15755</name>
</gene>
<sequence length="332" mass="35668">MLGSPGLGLLGIDGRAEKVYRAMLANPGWGVGEIGEHLVLTENEVRTALDKLFELALLSPSMEAPGAMRPVRPDVGLSALLARRQADLARQQHEIAASHAAIAEMVAECAVLRPETTQPDYELLTGMDAIQSRLEQLALRATFECLSFMPGGGQSPASLAASRPLDEASLLRGVSLRTVYQESVRNDQATVAYAQWLVQAGGEVGTVPVLPPRMVIVDQEVALLPADPQNSRAGAVQITGRGMIASLLTLFEQVWTAAAPLGAEPEPDEEGLTPQHRELLLLLAQGMTDEVTAKRLSVSTRTARRMVADLMDRLGARSRFEAGLRAAKRGWL</sequence>
<dbReference type="Pfam" id="PF00196">
    <property type="entry name" value="GerE"/>
    <property type="match status" value="1"/>
</dbReference>
<comment type="caution">
    <text evidence="2">The sequence shown here is derived from an EMBL/GenBank/DDBJ whole genome shotgun (WGS) entry which is preliminary data.</text>
</comment>
<accession>A0A0X3UPM1</accession>
<dbReference type="Proteomes" id="UP000053244">
    <property type="component" value="Unassembled WGS sequence"/>
</dbReference>
<organism evidence="2 3">
    <name type="scientific">Actinoplanes awajinensis subsp. mycoplanecinus</name>
    <dbReference type="NCBI Taxonomy" id="135947"/>
    <lineage>
        <taxon>Bacteria</taxon>
        <taxon>Bacillati</taxon>
        <taxon>Actinomycetota</taxon>
        <taxon>Actinomycetes</taxon>
        <taxon>Micromonosporales</taxon>
        <taxon>Micromonosporaceae</taxon>
        <taxon>Actinoplanes</taxon>
    </lineage>
</organism>
<dbReference type="GO" id="GO:0003677">
    <property type="term" value="F:DNA binding"/>
    <property type="evidence" value="ECO:0007669"/>
    <property type="project" value="InterPro"/>
</dbReference>
<feature type="domain" description="HTH luxR-type" evidence="1">
    <location>
        <begin position="265"/>
        <end position="330"/>
    </location>
</feature>
<evidence type="ECO:0000313" key="3">
    <source>
        <dbReference type="Proteomes" id="UP000053244"/>
    </source>
</evidence>
<dbReference type="InterPro" id="IPR051797">
    <property type="entry name" value="TrmB-like"/>
</dbReference>
<dbReference type="GO" id="GO:0006355">
    <property type="term" value="P:regulation of DNA-templated transcription"/>
    <property type="evidence" value="ECO:0007669"/>
    <property type="project" value="InterPro"/>
</dbReference>
<dbReference type="Gene3D" id="1.10.10.10">
    <property type="entry name" value="Winged helix-like DNA-binding domain superfamily/Winged helix DNA-binding domain"/>
    <property type="match status" value="1"/>
</dbReference>
<dbReference type="SUPFAM" id="SSF46894">
    <property type="entry name" value="C-terminal effector domain of the bipartite response regulators"/>
    <property type="match status" value="1"/>
</dbReference>
<dbReference type="InterPro" id="IPR036388">
    <property type="entry name" value="WH-like_DNA-bd_sf"/>
</dbReference>
<keyword evidence="3" id="KW-1185">Reference proteome</keyword>
<name>A0A0X3UPM1_9ACTN</name>